<dbReference type="Proteomes" id="UP001629214">
    <property type="component" value="Unassembled WGS sequence"/>
</dbReference>
<dbReference type="InterPro" id="IPR000700">
    <property type="entry name" value="PAS-assoc_C"/>
</dbReference>
<dbReference type="InterPro" id="IPR011712">
    <property type="entry name" value="Sig_transdc_His_kin_sub3_dim/P"/>
</dbReference>
<dbReference type="CDD" id="cd16917">
    <property type="entry name" value="HATPase_UhpB-NarQ-NarX-like"/>
    <property type="match status" value="1"/>
</dbReference>
<dbReference type="RefSeq" id="WP_408167285.1">
    <property type="nucleotide sequence ID" value="NZ_JAQQFR010000004.1"/>
</dbReference>
<dbReference type="SUPFAM" id="SSF55874">
    <property type="entry name" value="ATPase domain of HSP90 chaperone/DNA topoisomerase II/histidine kinase"/>
    <property type="match status" value="1"/>
</dbReference>
<dbReference type="PANTHER" id="PTHR24421">
    <property type="entry name" value="NITRATE/NITRITE SENSOR PROTEIN NARX-RELATED"/>
    <property type="match status" value="1"/>
</dbReference>
<dbReference type="Pfam" id="PF07730">
    <property type="entry name" value="HisKA_3"/>
    <property type="match status" value="1"/>
</dbReference>
<dbReference type="InterPro" id="IPR013655">
    <property type="entry name" value="PAS_fold_3"/>
</dbReference>
<dbReference type="PANTHER" id="PTHR24421:SF58">
    <property type="entry name" value="SIGNAL TRANSDUCTION HISTIDINE-PROTEIN KINASE_PHOSPHATASE UHPB"/>
    <property type="match status" value="1"/>
</dbReference>
<keyword evidence="2" id="KW-0418">Kinase</keyword>
<dbReference type="NCBIfam" id="TIGR00229">
    <property type="entry name" value="sensory_box"/>
    <property type="match status" value="2"/>
</dbReference>
<dbReference type="Gene3D" id="1.20.5.1930">
    <property type="match status" value="1"/>
</dbReference>
<evidence type="ECO:0000313" key="6">
    <source>
        <dbReference type="EMBL" id="MFL9878383.1"/>
    </source>
</evidence>
<dbReference type="InterPro" id="IPR035965">
    <property type="entry name" value="PAS-like_dom_sf"/>
</dbReference>
<feature type="coiled-coil region" evidence="4">
    <location>
        <begin position="287"/>
        <end position="317"/>
    </location>
</feature>
<dbReference type="InterPro" id="IPR003594">
    <property type="entry name" value="HATPase_dom"/>
</dbReference>
<dbReference type="PROSITE" id="PS50113">
    <property type="entry name" value="PAC"/>
    <property type="match status" value="2"/>
</dbReference>
<evidence type="ECO:0000256" key="3">
    <source>
        <dbReference type="ARBA" id="ARBA00023012"/>
    </source>
</evidence>
<dbReference type="InterPro" id="IPR036890">
    <property type="entry name" value="HATPase_C_sf"/>
</dbReference>
<dbReference type="Pfam" id="PF13426">
    <property type="entry name" value="PAS_9"/>
    <property type="match status" value="1"/>
</dbReference>
<dbReference type="Pfam" id="PF08447">
    <property type="entry name" value="PAS_3"/>
    <property type="match status" value="1"/>
</dbReference>
<dbReference type="SUPFAM" id="SSF55785">
    <property type="entry name" value="PYP-like sensor domain (PAS domain)"/>
    <property type="match status" value="2"/>
</dbReference>
<dbReference type="InterPro" id="IPR000014">
    <property type="entry name" value="PAS"/>
</dbReference>
<dbReference type="Gene3D" id="3.30.565.10">
    <property type="entry name" value="Histidine kinase-like ATPase, C-terminal domain"/>
    <property type="match status" value="1"/>
</dbReference>
<dbReference type="Gene3D" id="3.30.450.20">
    <property type="entry name" value="PAS domain"/>
    <property type="match status" value="2"/>
</dbReference>
<keyword evidence="3" id="KW-0902">Two-component regulatory system</keyword>
<sequence length="518" mass="58463">MKSLICTSADDNCLKKEDLYRALVDAFTDGIVMQHEDGTVFDCNGVAEHILECPKEAMADMVALLRYRKTMKSDGTAFDEAEYPMVIAGASLQPVSNVMMGMTRLDGRFCWLEVSASPIMVNRGKDFIGVVTFLREITERKEAEEALEKRHHELEKGIFKRTAQLEFTLGQLKLAVSASNTGLWNWNLRTDQFYFSPEWKRQIGYADHEIGDTMDELVSRIHVDDRERAVTATESYLEAPKESLEIEYRMRHRDGGFRWILSRSMAMLDENDKAIFLQGSHVDITERKQSEENLLALTRELRDVSRELARVEEAERRRFAQELHDTIGSALAALSINMTIMSGEIAGEGSTGMEARLKDSIVLLDDTTDAVRRLMAELRPPVLDDYGLEAALRWQCELFAERCGFQFTVDVYGIADRLEPELEISLFRIAQGAITNIAKHARATNVEVMLNILQNSVTLTIMDDGVGFVPNVHRDQKSKPTWGLVSMRERAQALGGNLKIISEPHKGTCVEVVVELSS</sequence>
<dbReference type="EMBL" id="JAQQFR010000004">
    <property type="protein sequence ID" value="MFL9878383.1"/>
    <property type="molecule type" value="Genomic_DNA"/>
</dbReference>
<evidence type="ECO:0000313" key="7">
    <source>
        <dbReference type="Proteomes" id="UP001629214"/>
    </source>
</evidence>
<organism evidence="6 7">
    <name type="scientific">Herbaspirillum rhizosphaerae</name>
    <dbReference type="NCBI Taxonomy" id="346179"/>
    <lineage>
        <taxon>Bacteria</taxon>
        <taxon>Pseudomonadati</taxon>
        <taxon>Pseudomonadota</taxon>
        <taxon>Betaproteobacteria</taxon>
        <taxon>Burkholderiales</taxon>
        <taxon>Oxalobacteraceae</taxon>
        <taxon>Herbaspirillum</taxon>
    </lineage>
</organism>
<proteinExistence type="predicted"/>
<name>A0ABW8Z801_9BURK</name>
<accession>A0ABW8Z801</accession>
<evidence type="ECO:0000256" key="2">
    <source>
        <dbReference type="ARBA" id="ARBA00022777"/>
    </source>
</evidence>
<dbReference type="SMART" id="SM00091">
    <property type="entry name" value="PAS"/>
    <property type="match status" value="2"/>
</dbReference>
<evidence type="ECO:0000259" key="5">
    <source>
        <dbReference type="PROSITE" id="PS50113"/>
    </source>
</evidence>
<dbReference type="InterPro" id="IPR050482">
    <property type="entry name" value="Sensor_HK_TwoCompSys"/>
</dbReference>
<keyword evidence="4" id="KW-0175">Coiled coil</keyword>
<gene>
    <name evidence="6" type="ORF">PQR63_08325</name>
</gene>
<dbReference type="Pfam" id="PF02518">
    <property type="entry name" value="HATPase_c"/>
    <property type="match status" value="1"/>
</dbReference>
<dbReference type="InterPro" id="IPR001610">
    <property type="entry name" value="PAC"/>
</dbReference>
<keyword evidence="7" id="KW-1185">Reference proteome</keyword>
<evidence type="ECO:0000256" key="4">
    <source>
        <dbReference type="SAM" id="Coils"/>
    </source>
</evidence>
<protein>
    <submittedName>
        <fullName evidence="6">PAS domain S-box protein</fullName>
    </submittedName>
</protein>
<comment type="caution">
    <text evidence="6">The sequence shown here is derived from an EMBL/GenBank/DDBJ whole genome shotgun (WGS) entry which is preliminary data.</text>
</comment>
<feature type="domain" description="PAC" evidence="5">
    <location>
        <begin position="96"/>
        <end position="149"/>
    </location>
</feature>
<dbReference type="CDD" id="cd00130">
    <property type="entry name" value="PAS"/>
    <property type="match status" value="1"/>
</dbReference>
<reference evidence="6 7" key="1">
    <citation type="journal article" date="2024" name="Chem. Sci.">
        <title>Discovery of megapolipeptins by genome mining of a Burkholderiales bacteria collection.</title>
        <authorList>
            <person name="Paulo B.S."/>
            <person name="Recchia M.J.J."/>
            <person name="Lee S."/>
            <person name="Fergusson C.H."/>
            <person name="Romanowski S.B."/>
            <person name="Hernandez A."/>
            <person name="Krull N."/>
            <person name="Liu D.Y."/>
            <person name="Cavanagh H."/>
            <person name="Bos A."/>
            <person name="Gray C.A."/>
            <person name="Murphy B.T."/>
            <person name="Linington R.G."/>
            <person name="Eustaquio A.S."/>
        </authorList>
    </citation>
    <scope>NUCLEOTIDE SEQUENCE [LARGE SCALE GENOMIC DNA]</scope>
    <source>
        <strain evidence="6 7">RL21-008-BIB-B</strain>
    </source>
</reference>
<dbReference type="Gene3D" id="2.10.70.100">
    <property type="match status" value="1"/>
</dbReference>
<keyword evidence="1" id="KW-0808">Transferase</keyword>
<dbReference type="SMART" id="SM00086">
    <property type="entry name" value="PAC"/>
    <property type="match status" value="2"/>
</dbReference>
<evidence type="ECO:0000256" key="1">
    <source>
        <dbReference type="ARBA" id="ARBA00022679"/>
    </source>
</evidence>
<feature type="domain" description="PAC" evidence="5">
    <location>
        <begin position="244"/>
        <end position="296"/>
    </location>
</feature>